<keyword evidence="1" id="KW-0472">Membrane</keyword>
<sequence>MKDNRGITLIELLVVMIIIGVLGGASIFGARILGLGTAKSSTGRISAFLDYVQVENMTKNKIYYMIIKKGNDKDYYLIVETADGTVVRSEKLDLVRGEITFYKKNDPTKYSVKNLTLDGEEVNLEVSFLKESGGIRENRSHDKVTQIGISSAGRSYSIRLVEVTGRHYID</sequence>
<reference evidence="2" key="1">
    <citation type="submission" date="2020-12" db="EMBL/GenBank/DDBJ databases">
        <title>M. sibirica DSM 26468T genome.</title>
        <authorList>
            <person name="Thieme N."/>
            <person name="Rettenmaier R."/>
            <person name="Zverlov V."/>
            <person name="Liebl W."/>
        </authorList>
    </citation>
    <scope>NUCLEOTIDE SEQUENCE</scope>
    <source>
        <strain evidence="2">DSM 26468</strain>
    </source>
</reference>
<dbReference type="Proteomes" id="UP000623269">
    <property type="component" value="Unassembled WGS sequence"/>
</dbReference>
<protein>
    <submittedName>
        <fullName evidence="2">Type II secretion system protein</fullName>
    </submittedName>
</protein>
<evidence type="ECO:0000313" key="3">
    <source>
        <dbReference type="Proteomes" id="UP000623269"/>
    </source>
</evidence>
<dbReference type="RefSeq" id="WP_197660014.1">
    <property type="nucleotide sequence ID" value="NZ_JAEAGR010000002.1"/>
</dbReference>
<organism evidence="2 3">
    <name type="scientific">Mobilitalea sibirica</name>
    <dbReference type="NCBI Taxonomy" id="1462919"/>
    <lineage>
        <taxon>Bacteria</taxon>
        <taxon>Bacillati</taxon>
        <taxon>Bacillota</taxon>
        <taxon>Clostridia</taxon>
        <taxon>Lachnospirales</taxon>
        <taxon>Lachnospiraceae</taxon>
        <taxon>Mobilitalea</taxon>
    </lineage>
</organism>
<dbReference type="AlphaFoldDB" id="A0A8J7L215"/>
<evidence type="ECO:0000256" key="1">
    <source>
        <dbReference type="SAM" id="Phobius"/>
    </source>
</evidence>
<name>A0A8J7L215_9FIRM</name>
<accession>A0A8J7L215</accession>
<gene>
    <name evidence="2" type="ORF">I5677_02630</name>
</gene>
<dbReference type="Pfam" id="PF07963">
    <property type="entry name" value="N_methyl"/>
    <property type="match status" value="1"/>
</dbReference>
<comment type="caution">
    <text evidence="2">The sequence shown here is derived from an EMBL/GenBank/DDBJ whole genome shotgun (WGS) entry which is preliminary data.</text>
</comment>
<proteinExistence type="predicted"/>
<dbReference type="NCBIfam" id="TIGR02532">
    <property type="entry name" value="IV_pilin_GFxxxE"/>
    <property type="match status" value="1"/>
</dbReference>
<dbReference type="EMBL" id="JAEAGR010000002">
    <property type="protein sequence ID" value="MBH1939788.1"/>
    <property type="molecule type" value="Genomic_DNA"/>
</dbReference>
<keyword evidence="1" id="KW-0812">Transmembrane</keyword>
<feature type="transmembrane region" description="Helical" evidence="1">
    <location>
        <begin position="12"/>
        <end position="34"/>
    </location>
</feature>
<evidence type="ECO:0000313" key="2">
    <source>
        <dbReference type="EMBL" id="MBH1939788.1"/>
    </source>
</evidence>
<dbReference type="PROSITE" id="PS00409">
    <property type="entry name" value="PROKAR_NTER_METHYL"/>
    <property type="match status" value="1"/>
</dbReference>
<keyword evidence="1" id="KW-1133">Transmembrane helix</keyword>
<dbReference type="InterPro" id="IPR012902">
    <property type="entry name" value="N_methyl_site"/>
</dbReference>
<keyword evidence="3" id="KW-1185">Reference proteome</keyword>